<dbReference type="Gene3D" id="1.10.510.10">
    <property type="entry name" value="Transferase(Phosphotransferase) domain 1"/>
    <property type="match status" value="1"/>
</dbReference>
<organism evidence="6 7">
    <name type="scientific">Glomus cerebriforme</name>
    <dbReference type="NCBI Taxonomy" id="658196"/>
    <lineage>
        <taxon>Eukaryota</taxon>
        <taxon>Fungi</taxon>
        <taxon>Fungi incertae sedis</taxon>
        <taxon>Mucoromycota</taxon>
        <taxon>Glomeromycotina</taxon>
        <taxon>Glomeromycetes</taxon>
        <taxon>Glomerales</taxon>
        <taxon>Glomeraceae</taxon>
        <taxon>Glomus</taxon>
    </lineage>
</organism>
<accession>A0A397STL1</accession>
<dbReference type="PANTHER" id="PTHR44329">
    <property type="entry name" value="SERINE/THREONINE-PROTEIN KINASE TNNI3K-RELATED"/>
    <property type="match status" value="1"/>
</dbReference>
<keyword evidence="3 6" id="KW-0418">Kinase</keyword>
<comment type="caution">
    <text evidence="6">The sequence shown here is derived from an EMBL/GenBank/DDBJ whole genome shotgun (WGS) entry which is preliminary data.</text>
</comment>
<dbReference type="GO" id="GO:0004674">
    <property type="term" value="F:protein serine/threonine kinase activity"/>
    <property type="evidence" value="ECO:0007669"/>
    <property type="project" value="TreeGrafter"/>
</dbReference>
<evidence type="ECO:0000313" key="7">
    <source>
        <dbReference type="Proteomes" id="UP000265703"/>
    </source>
</evidence>
<feature type="domain" description="Protein kinase" evidence="5">
    <location>
        <begin position="1"/>
        <end position="170"/>
    </location>
</feature>
<evidence type="ECO:0000313" key="6">
    <source>
        <dbReference type="EMBL" id="RIA86221.1"/>
    </source>
</evidence>
<sequence>MVLQYCKDGNLGDYLNKFKNHINYEVKIDHLLQISRGLLYIHSSEKVHRDLHSGNILFDDVPYIGDFGLCRSADDNKKQEIIHGALPYIAPEVLRGYQYTKATDIYSFGIIMNELITEKTPYDDDIPHDPLFLTINICKGLRPKISEDTPKLLNDLIMKCWDAKAENRPT</sequence>
<dbReference type="PROSITE" id="PS50011">
    <property type="entry name" value="PROTEIN_KINASE_DOM"/>
    <property type="match status" value="1"/>
</dbReference>
<keyword evidence="4" id="KW-0067">ATP-binding</keyword>
<keyword evidence="2" id="KW-0547">Nucleotide-binding</keyword>
<dbReference type="Pfam" id="PF07714">
    <property type="entry name" value="PK_Tyr_Ser-Thr"/>
    <property type="match status" value="1"/>
</dbReference>
<evidence type="ECO:0000256" key="2">
    <source>
        <dbReference type="ARBA" id="ARBA00022741"/>
    </source>
</evidence>
<dbReference type="OrthoDB" id="4062651at2759"/>
<dbReference type="InterPro" id="IPR001245">
    <property type="entry name" value="Ser-Thr/Tyr_kinase_cat_dom"/>
</dbReference>
<dbReference type="SUPFAM" id="SSF56112">
    <property type="entry name" value="Protein kinase-like (PK-like)"/>
    <property type="match status" value="1"/>
</dbReference>
<gene>
    <name evidence="6" type="ORF">C1645_678403</name>
</gene>
<reference evidence="6 7" key="1">
    <citation type="submission" date="2018-06" db="EMBL/GenBank/DDBJ databases">
        <title>Comparative genomics reveals the genomic features of Rhizophagus irregularis, R. cerebriforme, R. diaphanum and Gigaspora rosea, and their symbiotic lifestyle signature.</title>
        <authorList>
            <person name="Morin E."/>
            <person name="San Clemente H."/>
            <person name="Chen E.C.H."/>
            <person name="De La Providencia I."/>
            <person name="Hainaut M."/>
            <person name="Kuo A."/>
            <person name="Kohler A."/>
            <person name="Murat C."/>
            <person name="Tang N."/>
            <person name="Roy S."/>
            <person name="Loubradou J."/>
            <person name="Henrissat B."/>
            <person name="Grigoriev I.V."/>
            <person name="Corradi N."/>
            <person name="Roux C."/>
            <person name="Martin F.M."/>
        </authorList>
    </citation>
    <scope>NUCLEOTIDE SEQUENCE [LARGE SCALE GENOMIC DNA]</scope>
    <source>
        <strain evidence="6 7">DAOM 227022</strain>
    </source>
</reference>
<protein>
    <submittedName>
        <fullName evidence="6">Kinase-like domain-containing protein</fullName>
    </submittedName>
</protein>
<dbReference type="Proteomes" id="UP000265703">
    <property type="component" value="Unassembled WGS sequence"/>
</dbReference>
<evidence type="ECO:0000256" key="1">
    <source>
        <dbReference type="ARBA" id="ARBA00022679"/>
    </source>
</evidence>
<proteinExistence type="predicted"/>
<keyword evidence="1" id="KW-0808">Transferase</keyword>
<name>A0A397STL1_9GLOM</name>
<dbReference type="AlphaFoldDB" id="A0A397STL1"/>
<keyword evidence="7" id="KW-1185">Reference proteome</keyword>
<evidence type="ECO:0000256" key="3">
    <source>
        <dbReference type="ARBA" id="ARBA00022777"/>
    </source>
</evidence>
<feature type="non-terminal residue" evidence="6">
    <location>
        <position position="170"/>
    </location>
</feature>
<dbReference type="InterPro" id="IPR051681">
    <property type="entry name" value="Ser/Thr_Kinases-Pseudokinases"/>
</dbReference>
<dbReference type="PRINTS" id="PR00109">
    <property type="entry name" value="TYRKINASE"/>
</dbReference>
<evidence type="ECO:0000259" key="5">
    <source>
        <dbReference type="PROSITE" id="PS50011"/>
    </source>
</evidence>
<evidence type="ECO:0000256" key="4">
    <source>
        <dbReference type="ARBA" id="ARBA00022840"/>
    </source>
</evidence>
<dbReference type="GO" id="GO:0005524">
    <property type="term" value="F:ATP binding"/>
    <property type="evidence" value="ECO:0007669"/>
    <property type="project" value="UniProtKB-KW"/>
</dbReference>
<dbReference type="InterPro" id="IPR011009">
    <property type="entry name" value="Kinase-like_dom_sf"/>
</dbReference>
<dbReference type="InterPro" id="IPR000719">
    <property type="entry name" value="Prot_kinase_dom"/>
</dbReference>
<dbReference type="EMBL" id="QKYT01000376">
    <property type="protein sequence ID" value="RIA86221.1"/>
    <property type="molecule type" value="Genomic_DNA"/>
</dbReference>
<dbReference type="PANTHER" id="PTHR44329:SF288">
    <property type="entry name" value="MITOGEN-ACTIVATED PROTEIN KINASE KINASE KINASE 20"/>
    <property type="match status" value="1"/>
</dbReference>